<accession>A0A6A6SF48</accession>
<dbReference type="EMBL" id="MU006776">
    <property type="protein sequence ID" value="KAF2646160.1"/>
    <property type="molecule type" value="Genomic_DNA"/>
</dbReference>
<reference evidence="2" key="1">
    <citation type="journal article" date="2020" name="Stud. Mycol.">
        <title>101 Dothideomycetes genomes: a test case for predicting lifestyles and emergence of pathogens.</title>
        <authorList>
            <person name="Haridas S."/>
            <person name="Albert R."/>
            <person name="Binder M."/>
            <person name="Bloem J."/>
            <person name="Labutti K."/>
            <person name="Salamov A."/>
            <person name="Andreopoulos B."/>
            <person name="Baker S."/>
            <person name="Barry K."/>
            <person name="Bills G."/>
            <person name="Bluhm B."/>
            <person name="Cannon C."/>
            <person name="Castanera R."/>
            <person name="Culley D."/>
            <person name="Daum C."/>
            <person name="Ezra D."/>
            <person name="Gonzalez J."/>
            <person name="Henrissat B."/>
            <person name="Kuo A."/>
            <person name="Liang C."/>
            <person name="Lipzen A."/>
            <person name="Lutzoni F."/>
            <person name="Magnuson J."/>
            <person name="Mondo S."/>
            <person name="Nolan M."/>
            <person name="Ohm R."/>
            <person name="Pangilinan J."/>
            <person name="Park H.-J."/>
            <person name="Ramirez L."/>
            <person name="Alfaro M."/>
            <person name="Sun H."/>
            <person name="Tritt A."/>
            <person name="Yoshinaga Y."/>
            <person name="Zwiers L.-H."/>
            <person name="Turgeon B."/>
            <person name="Goodwin S."/>
            <person name="Spatafora J."/>
            <person name="Crous P."/>
            <person name="Grigoriev I."/>
        </authorList>
    </citation>
    <scope>NUCLEOTIDE SEQUENCE</scope>
    <source>
        <strain evidence="2">CBS 473.64</strain>
    </source>
</reference>
<dbReference type="Proteomes" id="UP000799753">
    <property type="component" value="Unassembled WGS sequence"/>
</dbReference>
<evidence type="ECO:0000313" key="2">
    <source>
        <dbReference type="EMBL" id="KAF2646160.1"/>
    </source>
</evidence>
<feature type="region of interest" description="Disordered" evidence="1">
    <location>
        <begin position="58"/>
        <end position="95"/>
    </location>
</feature>
<proteinExistence type="predicted"/>
<protein>
    <submittedName>
        <fullName evidence="2">Uncharacterized protein</fullName>
    </submittedName>
</protein>
<evidence type="ECO:0000256" key="1">
    <source>
        <dbReference type="SAM" id="MobiDB-lite"/>
    </source>
</evidence>
<dbReference type="AlphaFoldDB" id="A0A6A6SF48"/>
<keyword evidence="3" id="KW-1185">Reference proteome</keyword>
<feature type="compositionally biased region" description="Polar residues" evidence="1">
    <location>
        <begin position="80"/>
        <end position="91"/>
    </location>
</feature>
<evidence type="ECO:0000313" key="3">
    <source>
        <dbReference type="Proteomes" id="UP000799753"/>
    </source>
</evidence>
<gene>
    <name evidence="2" type="ORF">P280DRAFT_3153</name>
</gene>
<sequence length="121" mass="14342">MMHKEAIMQMQGTQLYPPSSIPIHHTRRTRKAFPHNCIRSIQNMHHMIQKQDDPDLSYCRHHSRTNPPHPPPTMHKKRNNSSFYKNNTSNPFLAPKEKKTPNLFLFYLHRSLHLITQLLNA</sequence>
<name>A0A6A6SF48_9PLEO</name>
<organism evidence="2 3">
    <name type="scientific">Massarina eburnea CBS 473.64</name>
    <dbReference type="NCBI Taxonomy" id="1395130"/>
    <lineage>
        <taxon>Eukaryota</taxon>
        <taxon>Fungi</taxon>
        <taxon>Dikarya</taxon>
        <taxon>Ascomycota</taxon>
        <taxon>Pezizomycotina</taxon>
        <taxon>Dothideomycetes</taxon>
        <taxon>Pleosporomycetidae</taxon>
        <taxon>Pleosporales</taxon>
        <taxon>Massarineae</taxon>
        <taxon>Massarinaceae</taxon>
        <taxon>Massarina</taxon>
    </lineage>
</organism>